<protein>
    <recommendedName>
        <fullName evidence="4">Chorismate dehydratase</fullName>
        <ecNumber evidence="4">4.2.1.151</ecNumber>
    </recommendedName>
    <alternativeName>
        <fullName evidence="4">Menaquinone biosynthetic enzyme MqnA</fullName>
    </alternativeName>
</protein>
<accession>A0A0W0WL64</accession>
<evidence type="ECO:0000256" key="4">
    <source>
        <dbReference type="HAMAP-Rule" id="MF_00995"/>
    </source>
</evidence>
<dbReference type="GO" id="GO:0009234">
    <property type="term" value="P:menaquinone biosynthetic process"/>
    <property type="evidence" value="ECO:0007669"/>
    <property type="project" value="UniProtKB-UniRule"/>
</dbReference>
<dbReference type="AlphaFoldDB" id="A0A0W0WL64"/>
<reference evidence="5 6" key="1">
    <citation type="submission" date="2015-11" db="EMBL/GenBank/DDBJ databases">
        <title>Genomic analysis of 38 Legionella species identifies large and diverse effector repertoires.</title>
        <authorList>
            <person name="Burstein D."/>
            <person name="Amaro F."/>
            <person name="Zusman T."/>
            <person name="Lifshitz Z."/>
            <person name="Cohen O."/>
            <person name="Gilbert J.A."/>
            <person name="Pupko T."/>
            <person name="Shuman H.A."/>
            <person name="Segal G."/>
        </authorList>
    </citation>
    <scope>NUCLEOTIDE SEQUENCE [LARGE SCALE GENOMIC DNA]</scope>
    <source>
        <strain evidence="5 6">ATCC 49506</strain>
    </source>
</reference>
<keyword evidence="6" id="KW-1185">Reference proteome</keyword>
<dbReference type="PATRIC" id="fig|45070.6.peg.2873"/>
<dbReference type="Pfam" id="PF02621">
    <property type="entry name" value="VitK2_biosynth"/>
    <property type="match status" value="1"/>
</dbReference>
<gene>
    <name evidence="4 5" type="primary">mqnA</name>
    <name evidence="5" type="ORF">Lnau_2720</name>
</gene>
<dbReference type="InterPro" id="IPR003773">
    <property type="entry name" value="Menaquinone_biosynth"/>
</dbReference>
<evidence type="ECO:0000256" key="2">
    <source>
        <dbReference type="ARBA" id="ARBA00022428"/>
    </source>
</evidence>
<proteinExistence type="inferred from homology"/>
<dbReference type="STRING" id="45070.Lnau_2720"/>
<evidence type="ECO:0000313" key="5">
    <source>
        <dbReference type="EMBL" id="KTD33072.1"/>
    </source>
</evidence>
<name>A0A0W0WL64_9GAMM</name>
<keyword evidence="3 4" id="KW-0456">Lyase</keyword>
<dbReference type="OrthoDB" id="9810112at2"/>
<dbReference type="InterPro" id="IPR030868">
    <property type="entry name" value="MqnA"/>
</dbReference>
<evidence type="ECO:0000256" key="3">
    <source>
        <dbReference type="ARBA" id="ARBA00023239"/>
    </source>
</evidence>
<dbReference type="Gene3D" id="3.40.190.10">
    <property type="entry name" value="Periplasmic binding protein-like II"/>
    <property type="match status" value="2"/>
</dbReference>
<organism evidence="5 6">
    <name type="scientific">Legionella nautarum</name>
    <dbReference type="NCBI Taxonomy" id="45070"/>
    <lineage>
        <taxon>Bacteria</taxon>
        <taxon>Pseudomonadati</taxon>
        <taxon>Pseudomonadota</taxon>
        <taxon>Gammaproteobacteria</taxon>
        <taxon>Legionellales</taxon>
        <taxon>Legionellaceae</taxon>
        <taxon>Legionella</taxon>
    </lineage>
</organism>
<dbReference type="HAMAP" id="MF_00995">
    <property type="entry name" value="MqnA"/>
    <property type="match status" value="1"/>
</dbReference>
<dbReference type="UniPathway" id="UPA00079"/>
<dbReference type="EC" id="4.2.1.151" evidence="4"/>
<dbReference type="PANTHER" id="PTHR37690">
    <property type="entry name" value="CHORISMATE DEHYDRATASE"/>
    <property type="match status" value="1"/>
</dbReference>
<evidence type="ECO:0000313" key="6">
    <source>
        <dbReference type="Proteomes" id="UP000054725"/>
    </source>
</evidence>
<dbReference type="GO" id="GO:0016836">
    <property type="term" value="F:hydro-lyase activity"/>
    <property type="evidence" value="ECO:0007669"/>
    <property type="project" value="UniProtKB-UniRule"/>
</dbReference>
<keyword evidence="2 4" id="KW-0474">Menaquinone biosynthesis</keyword>
<dbReference type="EMBL" id="LNYO01000024">
    <property type="protein sequence ID" value="KTD33072.1"/>
    <property type="molecule type" value="Genomic_DNA"/>
</dbReference>
<dbReference type="Proteomes" id="UP000054725">
    <property type="component" value="Unassembled WGS sequence"/>
</dbReference>
<comment type="similarity">
    <text evidence="4">Belongs to the MqnA/MqnD family. MqnA subfamily.</text>
</comment>
<dbReference type="CDD" id="cd13634">
    <property type="entry name" value="PBP2_Sco4506"/>
    <property type="match status" value="1"/>
</dbReference>
<evidence type="ECO:0000256" key="1">
    <source>
        <dbReference type="ARBA" id="ARBA00004863"/>
    </source>
</evidence>
<comment type="catalytic activity">
    <reaction evidence="4">
        <text>chorismate = 3-[(1-carboxyvinyl)-oxy]benzoate + H2O</text>
        <dbReference type="Rhea" id="RHEA:40051"/>
        <dbReference type="ChEBI" id="CHEBI:15377"/>
        <dbReference type="ChEBI" id="CHEBI:29748"/>
        <dbReference type="ChEBI" id="CHEBI:76981"/>
        <dbReference type="EC" id="4.2.1.151"/>
    </reaction>
</comment>
<dbReference type="SUPFAM" id="SSF53850">
    <property type="entry name" value="Periplasmic binding protein-like II"/>
    <property type="match status" value="1"/>
</dbReference>
<comment type="function">
    <text evidence="4">Catalyzes the dehydration of chorismate into 3-[(1-carboxyvinyl)oxy]benzoate, a step in the biosynthesis of menaquinone (MK, vitamin K2).</text>
</comment>
<dbReference type="PANTHER" id="PTHR37690:SF1">
    <property type="entry name" value="CHORISMATE DEHYDRATASE"/>
    <property type="match status" value="1"/>
</dbReference>
<comment type="pathway">
    <text evidence="1 4">Quinol/quinone metabolism; menaquinone biosynthesis.</text>
</comment>
<comment type="caution">
    <text evidence="5">The sequence shown here is derived from an EMBL/GenBank/DDBJ whole genome shotgun (WGS) entry which is preliminary data.</text>
</comment>
<sequence>MAHRIQSYKTTEKSHTLIDNYLIDKAKNNKINLGIIDYFINHPIVGLLLKEKNLQKNYGIKIIKGVPTQINSALLNGRVDIANVSSFAFGCHCDKWLLLPNFSVSSSGPVRSVLLFSHYHRWDQLDGRNIAITNQSATSVGLLKLLCHEKYKINPQFVVSKSNLDVMLNENSAALIIGDSAFKEGILRRSFGGRTPYMYDLGQEWNNWLHYPFVYSVWAVRREIAKQVIDSECLSLLYESKSYGKISLDELAKLEMQKTNLPYSACKDYLKNISYELTLKHLCGLKIFLELTVAGFRWENIKFLCDSS</sequence>